<evidence type="ECO:0000256" key="1">
    <source>
        <dbReference type="SAM" id="SignalP"/>
    </source>
</evidence>
<dbReference type="RefSeq" id="WP_345235213.1">
    <property type="nucleotide sequence ID" value="NZ_BAABGZ010000014.1"/>
</dbReference>
<feature type="signal peptide" evidence="1">
    <location>
        <begin position="1"/>
        <end position="25"/>
    </location>
</feature>
<proteinExistence type="predicted"/>
<sequence length="183" mass="20632">MNPFITLGLLSVLVITSCAPPTTEAAMEETITKLTDKFPQLPKGKGNQSDYYQLIRSVRRGRNTSSRGFSSQEFEIQLRATPDSIEVKEQIIVLINSQGQQYAIPFLSNRHRDYWNFPFDNREQTTKPTNTTFEKELTTAFNTLQLNDTVGTAGAVINELLFSLLHCEKITESDSTDLHVEAV</sequence>
<dbReference type="Proteomes" id="UP001501153">
    <property type="component" value="Unassembled WGS sequence"/>
</dbReference>
<organism evidence="2 3">
    <name type="scientific">Hymenobacter saemangeumensis</name>
    <dbReference type="NCBI Taxonomy" id="1084522"/>
    <lineage>
        <taxon>Bacteria</taxon>
        <taxon>Pseudomonadati</taxon>
        <taxon>Bacteroidota</taxon>
        <taxon>Cytophagia</taxon>
        <taxon>Cytophagales</taxon>
        <taxon>Hymenobacteraceae</taxon>
        <taxon>Hymenobacter</taxon>
    </lineage>
</organism>
<feature type="chain" id="PRO_5047280826" description="DUF4136 domain-containing protein" evidence="1">
    <location>
        <begin position="26"/>
        <end position="183"/>
    </location>
</feature>
<comment type="caution">
    <text evidence="2">The sequence shown here is derived from an EMBL/GenBank/DDBJ whole genome shotgun (WGS) entry which is preliminary data.</text>
</comment>
<evidence type="ECO:0000313" key="3">
    <source>
        <dbReference type="Proteomes" id="UP001501153"/>
    </source>
</evidence>
<keyword evidence="3" id="KW-1185">Reference proteome</keyword>
<evidence type="ECO:0008006" key="4">
    <source>
        <dbReference type="Google" id="ProtNLM"/>
    </source>
</evidence>
<accession>A0ABP8I8Y3</accession>
<protein>
    <recommendedName>
        <fullName evidence="4">DUF4136 domain-containing protein</fullName>
    </recommendedName>
</protein>
<keyword evidence="1" id="KW-0732">Signal</keyword>
<evidence type="ECO:0000313" key="2">
    <source>
        <dbReference type="EMBL" id="GAA4353501.1"/>
    </source>
</evidence>
<dbReference type="EMBL" id="BAABGZ010000014">
    <property type="protein sequence ID" value="GAA4353501.1"/>
    <property type="molecule type" value="Genomic_DNA"/>
</dbReference>
<reference evidence="3" key="1">
    <citation type="journal article" date="2019" name="Int. J. Syst. Evol. Microbiol.">
        <title>The Global Catalogue of Microorganisms (GCM) 10K type strain sequencing project: providing services to taxonomists for standard genome sequencing and annotation.</title>
        <authorList>
            <consortium name="The Broad Institute Genomics Platform"/>
            <consortium name="The Broad Institute Genome Sequencing Center for Infectious Disease"/>
            <person name="Wu L."/>
            <person name="Ma J."/>
        </authorList>
    </citation>
    <scope>NUCLEOTIDE SEQUENCE [LARGE SCALE GENOMIC DNA]</scope>
    <source>
        <strain evidence="3">JCM 17923</strain>
    </source>
</reference>
<name>A0ABP8I8Y3_9BACT</name>
<gene>
    <name evidence="2" type="ORF">GCM10023185_14170</name>
</gene>